<gene>
    <name evidence="7" type="ORF">PFX98_11635</name>
</gene>
<dbReference type="InterPro" id="IPR001248">
    <property type="entry name" value="Pur-cyt_permease"/>
</dbReference>
<keyword evidence="8" id="KW-1185">Reference proteome</keyword>
<dbReference type="InterPro" id="IPR030191">
    <property type="entry name" value="CodB"/>
</dbReference>
<evidence type="ECO:0000256" key="6">
    <source>
        <dbReference type="SAM" id="Phobius"/>
    </source>
</evidence>
<evidence type="ECO:0000256" key="2">
    <source>
        <dbReference type="ARBA" id="ARBA00008974"/>
    </source>
</evidence>
<organism evidence="7 8">
    <name type="scientific">Paucibacter sediminis</name>
    <dbReference type="NCBI Taxonomy" id="3019553"/>
    <lineage>
        <taxon>Bacteria</taxon>
        <taxon>Pseudomonadati</taxon>
        <taxon>Pseudomonadota</taxon>
        <taxon>Betaproteobacteria</taxon>
        <taxon>Burkholderiales</taxon>
        <taxon>Sphaerotilaceae</taxon>
        <taxon>Roseateles</taxon>
    </lineage>
</organism>
<evidence type="ECO:0000256" key="5">
    <source>
        <dbReference type="ARBA" id="ARBA00023136"/>
    </source>
</evidence>
<feature type="transmembrane region" description="Helical" evidence="6">
    <location>
        <begin position="349"/>
        <end position="371"/>
    </location>
</feature>
<accession>A0AA95SZC0</accession>
<feature type="transmembrane region" description="Helical" evidence="6">
    <location>
        <begin position="154"/>
        <end position="172"/>
    </location>
</feature>
<dbReference type="EMBL" id="CP116346">
    <property type="protein sequence ID" value="WIT14239.1"/>
    <property type="molecule type" value="Genomic_DNA"/>
</dbReference>
<dbReference type="PANTHER" id="PTHR30569">
    <property type="entry name" value="CYTOSINE TRANSPORTER CODB"/>
    <property type="match status" value="1"/>
</dbReference>
<dbReference type="KEGG" id="pais:PFX98_11635"/>
<dbReference type="AlphaFoldDB" id="A0AA95SZC0"/>
<reference evidence="7" key="1">
    <citation type="submission" date="2023-01" db="EMBL/GenBank/DDBJ databases">
        <title>Whole genome sequence of Paucibacter sp. S2-9 isolated from pond sediment.</title>
        <authorList>
            <person name="Jung J.Y."/>
        </authorList>
    </citation>
    <scope>NUCLEOTIDE SEQUENCE</scope>
    <source>
        <strain evidence="7">S2-9</strain>
    </source>
</reference>
<feature type="transmembrane region" description="Helical" evidence="6">
    <location>
        <begin position="71"/>
        <end position="93"/>
    </location>
</feature>
<proteinExistence type="inferred from homology"/>
<protein>
    <submittedName>
        <fullName evidence="7">Cytosine permease</fullName>
    </submittedName>
</protein>
<keyword evidence="5 6" id="KW-0472">Membrane</keyword>
<keyword evidence="4 6" id="KW-1133">Transmembrane helix</keyword>
<evidence type="ECO:0000313" key="7">
    <source>
        <dbReference type="EMBL" id="WIT14239.1"/>
    </source>
</evidence>
<dbReference type="Pfam" id="PF02133">
    <property type="entry name" value="Transp_cyt_pur"/>
    <property type="match status" value="1"/>
</dbReference>
<comment type="subcellular location">
    <subcellularLocation>
        <location evidence="1">Membrane</location>
        <topology evidence="1">Multi-pass membrane protein</topology>
    </subcellularLocation>
</comment>
<evidence type="ECO:0000256" key="4">
    <source>
        <dbReference type="ARBA" id="ARBA00022989"/>
    </source>
</evidence>
<sequence length="446" mass="46108">MPAPIDTAATAAQAAPAASAAAQSHSTTPVPLHLSVPGYRVALVSIGIAFTLTGLYTGAELAASLGLAQGLRAVLVGCLVLVAMSMPAALMGARTRLSTYMIVLHVFGRRGATLVNLALALVLLGWYALTAELFGRTCYLTVAAWLSASPLPQWVYTVVCSAMVVATAAFGFRAIERLSVAVAPLLVLLSAYVAWRTLDHASWTGLMALPGQGRDLSTGISAVIGGMVVGVVLMPDITRYTRSAADCALVSLAGNGLGNAAALILAMLPALAFGEVDPMKYMASLGLVGAAFVTLLLSTWAINAVNLYSTGLVSATVLRHLSYGWLVAGCGLLGTLLALTGLAEHLIGFLVLLGLVVPPIAAVYLTDFFVLGRQDYSRSDSAANVNALLAGLFGGAVGIASDLSHASITGLPTVESFACAALGYVASEWLRLRLGRARDWRRAPAR</sequence>
<dbReference type="Proteomes" id="UP001177769">
    <property type="component" value="Chromosome"/>
</dbReference>
<dbReference type="RefSeq" id="WP_285235367.1">
    <property type="nucleotide sequence ID" value="NZ_CP116346.1"/>
</dbReference>
<dbReference type="GO" id="GO:0005886">
    <property type="term" value="C:plasma membrane"/>
    <property type="evidence" value="ECO:0007669"/>
    <property type="project" value="TreeGrafter"/>
</dbReference>
<feature type="transmembrane region" description="Helical" evidence="6">
    <location>
        <begin position="179"/>
        <end position="198"/>
    </location>
</feature>
<feature type="transmembrane region" description="Helical" evidence="6">
    <location>
        <begin position="247"/>
        <end position="269"/>
    </location>
</feature>
<comment type="similarity">
    <text evidence="2">Belongs to the purine-cytosine permease (2.A.39) family.</text>
</comment>
<feature type="transmembrane region" description="Helical" evidence="6">
    <location>
        <begin position="413"/>
        <end position="432"/>
    </location>
</feature>
<dbReference type="Gene3D" id="1.10.4160.10">
    <property type="entry name" value="Hydantoin permease"/>
    <property type="match status" value="1"/>
</dbReference>
<dbReference type="GO" id="GO:0015209">
    <property type="term" value="F:cytosine transmembrane transporter activity"/>
    <property type="evidence" value="ECO:0007669"/>
    <property type="project" value="InterPro"/>
</dbReference>
<name>A0AA95SZC0_9BURK</name>
<feature type="transmembrane region" description="Helical" evidence="6">
    <location>
        <begin position="218"/>
        <end position="235"/>
    </location>
</feature>
<evidence type="ECO:0000256" key="1">
    <source>
        <dbReference type="ARBA" id="ARBA00004141"/>
    </source>
</evidence>
<keyword evidence="3 6" id="KW-0812">Transmembrane</keyword>
<evidence type="ECO:0000256" key="3">
    <source>
        <dbReference type="ARBA" id="ARBA00022692"/>
    </source>
</evidence>
<feature type="transmembrane region" description="Helical" evidence="6">
    <location>
        <begin position="281"/>
        <end position="302"/>
    </location>
</feature>
<feature type="transmembrane region" description="Helical" evidence="6">
    <location>
        <begin position="41"/>
        <end position="59"/>
    </location>
</feature>
<evidence type="ECO:0000313" key="8">
    <source>
        <dbReference type="Proteomes" id="UP001177769"/>
    </source>
</evidence>
<feature type="transmembrane region" description="Helical" evidence="6">
    <location>
        <begin position="383"/>
        <end position="401"/>
    </location>
</feature>
<dbReference type="PANTHER" id="PTHR30569:SF0">
    <property type="entry name" value="CYTOSINE PERMEASE"/>
    <property type="match status" value="1"/>
</dbReference>
<feature type="transmembrane region" description="Helical" evidence="6">
    <location>
        <begin position="323"/>
        <end position="343"/>
    </location>
</feature>
<feature type="transmembrane region" description="Helical" evidence="6">
    <location>
        <begin position="114"/>
        <end position="134"/>
    </location>
</feature>